<dbReference type="OrthoDB" id="1711136at2759"/>
<keyword evidence="3" id="KW-1185">Reference proteome</keyword>
<evidence type="ECO:0000313" key="2">
    <source>
        <dbReference type="EMBL" id="KAJ4315826.1"/>
    </source>
</evidence>
<dbReference type="InterPro" id="IPR013785">
    <property type="entry name" value="Aldolase_TIM"/>
</dbReference>
<dbReference type="InterPro" id="IPR001585">
    <property type="entry name" value="TAL/FSA"/>
</dbReference>
<protein>
    <recommendedName>
        <fullName evidence="4">Transaldolase</fullName>
    </recommendedName>
</protein>
<dbReference type="Pfam" id="PF00923">
    <property type="entry name" value="TAL_FSA"/>
    <property type="match status" value="1"/>
</dbReference>
<evidence type="ECO:0000313" key="3">
    <source>
        <dbReference type="Proteomes" id="UP001140502"/>
    </source>
</evidence>
<keyword evidence="1" id="KW-0704">Schiff base</keyword>
<dbReference type="Proteomes" id="UP001140502">
    <property type="component" value="Unassembled WGS sequence"/>
</dbReference>
<gene>
    <name evidence="2" type="ORF">N0V84_008160</name>
</gene>
<dbReference type="SUPFAM" id="SSF51569">
    <property type="entry name" value="Aldolase"/>
    <property type="match status" value="1"/>
</dbReference>
<dbReference type="GO" id="GO:0004801">
    <property type="term" value="F:transaldolase activity"/>
    <property type="evidence" value="ECO:0007669"/>
    <property type="project" value="TreeGrafter"/>
</dbReference>
<organism evidence="2 3">
    <name type="scientific">Fusarium piperis</name>
    <dbReference type="NCBI Taxonomy" id="1435070"/>
    <lineage>
        <taxon>Eukaryota</taxon>
        <taxon>Fungi</taxon>
        <taxon>Dikarya</taxon>
        <taxon>Ascomycota</taxon>
        <taxon>Pezizomycotina</taxon>
        <taxon>Sordariomycetes</taxon>
        <taxon>Hypocreomycetidae</taxon>
        <taxon>Hypocreales</taxon>
        <taxon>Nectriaceae</taxon>
        <taxon>Fusarium</taxon>
        <taxon>Fusarium solani species complex</taxon>
    </lineage>
</organism>
<comment type="caution">
    <text evidence="2">The sequence shown here is derived from an EMBL/GenBank/DDBJ whole genome shotgun (WGS) entry which is preliminary data.</text>
</comment>
<evidence type="ECO:0008006" key="4">
    <source>
        <dbReference type="Google" id="ProtNLM"/>
    </source>
</evidence>
<dbReference type="GO" id="GO:0009052">
    <property type="term" value="P:pentose-phosphate shunt, non-oxidative branch"/>
    <property type="evidence" value="ECO:0007669"/>
    <property type="project" value="TreeGrafter"/>
</dbReference>
<name>A0A9W8W8J0_9HYPO</name>
<reference evidence="2" key="1">
    <citation type="submission" date="2022-10" db="EMBL/GenBank/DDBJ databases">
        <title>Tapping the CABI collections for fungal endophytes: first genome assemblies for Collariella, Neodidymelliopsis, Ascochyta clinopodiicola, Didymella pomorum, Didymosphaeria variabile, Neocosmospora piperis and Neocucurbitaria cava.</title>
        <authorList>
            <person name="Hill R."/>
        </authorList>
    </citation>
    <scope>NUCLEOTIDE SEQUENCE</scope>
    <source>
        <strain evidence="2">IMI 366586</strain>
    </source>
</reference>
<dbReference type="AlphaFoldDB" id="A0A9W8W8J0"/>
<proteinExistence type="predicted"/>
<sequence>MGSIRNKSLLEALEGICNVDVDSVNPQVATALPFKAHNQTSNQVICANTMVLPEYQGLLSEKVKQFGNQGWEEVFNRVMVQFCADNIDNITNRVLVQISPSRVYNKEKVLEQAYAFDQAFKDAGISRDKYAIKISTTGPAMSAAAQLNKEGIRVLGTSLFSLPQAIAASQAGCLYISPYFNEVAAYEDDSLMHKGSDPALTVGCYRYVFKIRTDALQHPMAPRLSQILDAYTKLYHETGRDQPLIVIASNANIAEVLATAELGCQHITILAHHLKELQETPLDEAALGRFPFLRNPPAKKQAPYYKNLKTPQRFLGHLGVDPLAGPDWDGKLADIHTDYLADNGKLLGEAMESDAAVVKKMKDVLGAFNGGDAKAREAIEAEMAKLNV</sequence>
<dbReference type="GO" id="GO:0005975">
    <property type="term" value="P:carbohydrate metabolic process"/>
    <property type="evidence" value="ECO:0007669"/>
    <property type="project" value="InterPro"/>
</dbReference>
<evidence type="ECO:0000256" key="1">
    <source>
        <dbReference type="ARBA" id="ARBA00023270"/>
    </source>
</evidence>
<dbReference type="PANTHER" id="PTHR10683">
    <property type="entry name" value="TRANSALDOLASE"/>
    <property type="match status" value="1"/>
</dbReference>
<accession>A0A9W8W8J0</accession>
<dbReference type="PANTHER" id="PTHR10683:SF39">
    <property type="entry name" value="TRANSALDOLASE"/>
    <property type="match status" value="1"/>
</dbReference>
<dbReference type="EMBL" id="JAPEUR010000194">
    <property type="protein sequence ID" value="KAJ4315826.1"/>
    <property type="molecule type" value="Genomic_DNA"/>
</dbReference>
<dbReference type="Gene3D" id="3.20.20.70">
    <property type="entry name" value="Aldolase class I"/>
    <property type="match status" value="1"/>
</dbReference>